<dbReference type="Pfam" id="PF15781">
    <property type="entry name" value="ParE-like_toxin"/>
    <property type="match status" value="1"/>
</dbReference>
<name>A0ABS5SYV0_9GAMM</name>
<comment type="caution">
    <text evidence="1">The sequence shown here is derived from an EMBL/GenBank/DDBJ whole genome shotgun (WGS) entry which is preliminary data.</text>
</comment>
<keyword evidence="2" id="KW-1185">Reference proteome</keyword>
<dbReference type="EMBL" id="JABBFR010000019">
    <property type="protein sequence ID" value="MBT0725284.1"/>
    <property type="molecule type" value="Genomic_DNA"/>
</dbReference>
<evidence type="ECO:0000313" key="2">
    <source>
        <dbReference type="Proteomes" id="UP000790096"/>
    </source>
</evidence>
<evidence type="ECO:0000313" key="1">
    <source>
        <dbReference type="EMBL" id="MBT0725284.1"/>
    </source>
</evidence>
<sequence length="107" mass="12499">MSGEQNALEVFQSRRFEKALSKLPDNECAIVEDAIDFVIDNPTAGEKKKGDLSYLRVYKFDLNGRQCLLGYSFIESEFRLYLLSFGPHENFYNDQKRHRKQDIKSVK</sequence>
<dbReference type="InterPro" id="IPR035093">
    <property type="entry name" value="RelE/ParE_toxin_dom_sf"/>
</dbReference>
<protein>
    <submittedName>
        <fullName evidence="1">Type II toxin-antitoxin system RelE/ParE family toxin</fullName>
    </submittedName>
</protein>
<accession>A0ABS5SYV0</accession>
<dbReference type="InterPro" id="IPR031552">
    <property type="entry name" value="ParE-like_toxin"/>
</dbReference>
<dbReference type="Proteomes" id="UP000790096">
    <property type="component" value="Unassembled WGS sequence"/>
</dbReference>
<dbReference type="RefSeq" id="WP_214237939.1">
    <property type="nucleotide sequence ID" value="NZ_JABBFR010000019.1"/>
</dbReference>
<organism evidence="1 2">
    <name type="scientific">Rosenbergiella gaditana</name>
    <dbReference type="NCBI Taxonomy" id="2726987"/>
    <lineage>
        <taxon>Bacteria</taxon>
        <taxon>Pseudomonadati</taxon>
        <taxon>Pseudomonadota</taxon>
        <taxon>Gammaproteobacteria</taxon>
        <taxon>Enterobacterales</taxon>
        <taxon>Erwiniaceae</taxon>
        <taxon>Rosenbergiella</taxon>
    </lineage>
</organism>
<proteinExistence type="predicted"/>
<dbReference type="SUPFAM" id="SSF143011">
    <property type="entry name" value="RelE-like"/>
    <property type="match status" value="1"/>
</dbReference>
<gene>
    <name evidence="1" type="ORF">HH682_12830</name>
</gene>
<reference evidence="1 2" key="1">
    <citation type="submission" date="2020-04" db="EMBL/GenBank/DDBJ databases">
        <title>Genome sequencing of Rosenbergiella species.</title>
        <authorList>
            <person name="Alvarez-Perez S."/>
            <person name="Lievens B."/>
        </authorList>
    </citation>
    <scope>NUCLEOTIDE SEQUENCE [LARGE SCALE GENOMIC DNA]</scope>
    <source>
        <strain evidence="1 2">S61</strain>
    </source>
</reference>
<dbReference type="Gene3D" id="3.30.2310.20">
    <property type="entry name" value="RelE-like"/>
    <property type="match status" value="1"/>
</dbReference>